<sequence>MRFHVLAGPERGAQINVGFLKGFLVLLLGTQLHADSQHNKYHRSMSHLYAKTCE</sequence>
<dbReference type="AlphaFoldDB" id="A0A9D4K7X8"/>
<reference evidence="1" key="2">
    <citation type="submission" date="2020-11" db="EMBL/GenBank/DDBJ databases">
        <authorList>
            <person name="McCartney M.A."/>
            <person name="Auch B."/>
            <person name="Kono T."/>
            <person name="Mallez S."/>
            <person name="Becker A."/>
            <person name="Gohl D.M."/>
            <person name="Silverstein K.A.T."/>
            <person name="Koren S."/>
            <person name="Bechman K.B."/>
            <person name="Herman A."/>
            <person name="Abrahante J.E."/>
            <person name="Garbe J."/>
        </authorList>
    </citation>
    <scope>NUCLEOTIDE SEQUENCE</scope>
    <source>
        <strain evidence="1">Duluth1</strain>
        <tissue evidence="1">Whole animal</tissue>
    </source>
</reference>
<dbReference type="Proteomes" id="UP000828390">
    <property type="component" value="Unassembled WGS sequence"/>
</dbReference>
<name>A0A9D4K7X8_DREPO</name>
<evidence type="ECO:0000313" key="1">
    <source>
        <dbReference type="EMBL" id="KAH3834589.1"/>
    </source>
</evidence>
<evidence type="ECO:0000313" key="2">
    <source>
        <dbReference type="Proteomes" id="UP000828390"/>
    </source>
</evidence>
<keyword evidence="2" id="KW-1185">Reference proteome</keyword>
<gene>
    <name evidence="1" type="ORF">DPMN_107919</name>
</gene>
<proteinExistence type="predicted"/>
<organism evidence="1 2">
    <name type="scientific">Dreissena polymorpha</name>
    <name type="common">Zebra mussel</name>
    <name type="synonym">Mytilus polymorpha</name>
    <dbReference type="NCBI Taxonomy" id="45954"/>
    <lineage>
        <taxon>Eukaryota</taxon>
        <taxon>Metazoa</taxon>
        <taxon>Spiralia</taxon>
        <taxon>Lophotrochozoa</taxon>
        <taxon>Mollusca</taxon>
        <taxon>Bivalvia</taxon>
        <taxon>Autobranchia</taxon>
        <taxon>Heteroconchia</taxon>
        <taxon>Euheterodonta</taxon>
        <taxon>Imparidentia</taxon>
        <taxon>Neoheterodontei</taxon>
        <taxon>Myida</taxon>
        <taxon>Dreissenoidea</taxon>
        <taxon>Dreissenidae</taxon>
        <taxon>Dreissena</taxon>
    </lineage>
</organism>
<accession>A0A9D4K7X8</accession>
<comment type="caution">
    <text evidence="1">The sequence shown here is derived from an EMBL/GenBank/DDBJ whole genome shotgun (WGS) entry which is preliminary data.</text>
</comment>
<dbReference type="EMBL" id="JAIWYP010000004">
    <property type="protein sequence ID" value="KAH3834589.1"/>
    <property type="molecule type" value="Genomic_DNA"/>
</dbReference>
<reference evidence="1" key="1">
    <citation type="journal article" date="2019" name="bioRxiv">
        <title>The Genome of the Zebra Mussel, Dreissena polymorpha: A Resource for Invasive Species Research.</title>
        <authorList>
            <person name="McCartney M.A."/>
            <person name="Auch B."/>
            <person name="Kono T."/>
            <person name="Mallez S."/>
            <person name="Zhang Y."/>
            <person name="Obille A."/>
            <person name="Becker A."/>
            <person name="Abrahante J.E."/>
            <person name="Garbe J."/>
            <person name="Badalamenti J.P."/>
            <person name="Herman A."/>
            <person name="Mangelson H."/>
            <person name="Liachko I."/>
            <person name="Sullivan S."/>
            <person name="Sone E.D."/>
            <person name="Koren S."/>
            <person name="Silverstein K.A.T."/>
            <person name="Beckman K.B."/>
            <person name="Gohl D.M."/>
        </authorList>
    </citation>
    <scope>NUCLEOTIDE SEQUENCE</scope>
    <source>
        <strain evidence="1">Duluth1</strain>
        <tissue evidence="1">Whole animal</tissue>
    </source>
</reference>
<protein>
    <submittedName>
        <fullName evidence="1">Uncharacterized protein</fullName>
    </submittedName>
</protein>